<dbReference type="AlphaFoldDB" id="A0A107FBX6"/>
<evidence type="ECO:0000313" key="1">
    <source>
        <dbReference type="EMBL" id="KWD96241.1"/>
    </source>
</evidence>
<gene>
    <name evidence="1" type="ORF">WL73_23840</name>
</gene>
<evidence type="ECO:0000313" key="2">
    <source>
        <dbReference type="Proteomes" id="UP000062998"/>
    </source>
</evidence>
<dbReference type="EMBL" id="LPIX01000093">
    <property type="protein sequence ID" value="KWD96241.1"/>
    <property type="molecule type" value="Genomic_DNA"/>
</dbReference>
<protein>
    <submittedName>
        <fullName evidence="1">Uncharacterized protein</fullName>
    </submittedName>
</protein>
<dbReference type="Proteomes" id="UP000062998">
    <property type="component" value="Unassembled WGS sequence"/>
</dbReference>
<sequence>MSSGGAWMALMLGIVPAVAHIDRIPMARARLRAADARCRQPWRSDVTTNSEPSPCAGLRGAFCVVGVPIAGEFALQCEVPDGWQTTYRFSSNVRGEEPATVCRPARSPRLAS</sequence>
<comment type="caution">
    <text evidence="1">The sequence shown here is derived from an EMBL/GenBank/DDBJ whole genome shotgun (WGS) entry which is preliminary data.</text>
</comment>
<reference evidence="1 2" key="1">
    <citation type="submission" date="2015-11" db="EMBL/GenBank/DDBJ databases">
        <title>Expanding the genomic diversity of Burkholderia species for the development of highly accurate diagnostics.</title>
        <authorList>
            <person name="Sahl J."/>
            <person name="Keim P."/>
            <person name="Wagner D."/>
        </authorList>
    </citation>
    <scope>NUCLEOTIDE SEQUENCE [LARGE SCALE GENOMIC DNA]</scope>
    <source>
        <strain evidence="1 2">MSMB2167WGS</strain>
    </source>
</reference>
<name>A0A107FBX6_9BURK</name>
<accession>A0A107FBX6</accession>
<proteinExistence type="predicted"/>
<organism evidence="1 2">
    <name type="scientific">Burkholderia ubonensis</name>
    <dbReference type="NCBI Taxonomy" id="101571"/>
    <lineage>
        <taxon>Bacteria</taxon>
        <taxon>Pseudomonadati</taxon>
        <taxon>Pseudomonadota</taxon>
        <taxon>Betaproteobacteria</taxon>
        <taxon>Burkholderiales</taxon>
        <taxon>Burkholderiaceae</taxon>
        <taxon>Burkholderia</taxon>
        <taxon>Burkholderia cepacia complex</taxon>
    </lineage>
</organism>